<gene>
    <name evidence="1" type="ORF">MML48_9g00021293</name>
</gene>
<protein>
    <submittedName>
        <fullName evidence="1">Yqaj-like viral recombinase domain</fullName>
    </submittedName>
</protein>
<accession>A0ACB9SNH9</accession>
<reference evidence="1" key="1">
    <citation type="submission" date="2022-04" db="EMBL/GenBank/DDBJ databases">
        <title>Chromosome-scale genome assembly of Holotrichia oblita Faldermann.</title>
        <authorList>
            <person name="Rongchong L."/>
        </authorList>
    </citation>
    <scope>NUCLEOTIDE SEQUENCE</scope>
    <source>
        <strain evidence="1">81SQS9</strain>
    </source>
</reference>
<comment type="caution">
    <text evidence="1">The sequence shown here is derived from an EMBL/GenBank/DDBJ whole genome shotgun (WGS) entry which is preliminary data.</text>
</comment>
<evidence type="ECO:0000313" key="2">
    <source>
        <dbReference type="Proteomes" id="UP001056778"/>
    </source>
</evidence>
<dbReference type="Proteomes" id="UP001056778">
    <property type="component" value="Chromosome 9"/>
</dbReference>
<evidence type="ECO:0000313" key="1">
    <source>
        <dbReference type="EMBL" id="KAI4455554.1"/>
    </source>
</evidence>
<sequence>MSIIESEDFWQEFNAQSLDVFITPPEEGNVSEEDSDDEDSGEMDHLSGRQLQAQATATIHTHSERIRWNENSDESEYDDEDEIPLAQLRTKLRTQRIPTVQRSWNKVDLDESSFGDFVNQKILPDAPDNPVSCFELFIDEEVCNFLVDMFIKYAKSKGDHAFTMDVGDLKCYIAILLLSGYIRLPRWRMLWESKTETYNEVVAKAMRRNRFEQIKKYTHCADNDNLLPNDKFAKLRPLINMMNSRFFTYSQLTEHLSIDESMIPYYGRHSAKQFIRGKPIRYGYKMWSLCEPQGYLIQFHPYQGKEHRNHTDLGVGGSVVMNLLSKLPKNIPFKIYADRFFSSLRLVKKLKEIGYGYTGTVMANRIEKCPILLGKAMEKKERGTYDYLTDTNTNTTVTSWNDNRVVLTVVTIGFFFSINEDSFEPNAFISGAEYNEIRQHELSIEEDICHAKDISGNRIVDINYILKWATTLQYNHAKICSTGTLILKKEQRFGLVSKFTFQCNLCERQYKYATEDPTKPNSTINNGAVWGTVASGSTYGHIKELLSVMDVPVMSAKYFYKIECNLNNVWKDALWQELHTAGEEERLLAIEKGHVIENVPWITVYLDGGWSKRSYGHSYNAASGVAVIIGRATRKVLYVGKRNKYCSICARADNINSEPQPHICYKNWTGSSASMEADIIVEGFRCSEEMHGLQYREIIADGDSSVFAKIREKVPYGKEVIYIDVIYCLKVQIYCYSAYGVTATKHPPHIKKKNNERYMSERNFRLTASNFGSVVKRRSNTACHNLVKKVLHGDIVHSEAINYGKIKESVAINKFEKALGKNVQPAGLYIDPVHTFLAASPDGIIDSDHIVEVKCLYKVAKSGLTLENAIHTIPNLCVEVSDGKISLKKRHNYYYQVINHLAIYSFKQFTLHYKHLHSLVYFRCIVCNIVYLTELHERSEALYWAILLIQGQLHITSAKYCYFIVYLHDEADLFIQVIERDDNFWYAEMLDKLVAFYMDFILPEIVLNRIGRGLQCRDPAYIIQARKDINKKKNLVKSKVDTVFAMPKQPKYNSAQMEMALTDMQENGLSVRTIARKYGIPKSSIHFKLKQPNRKNTFGPSPVLTREEEQRLVCWISDLTKKGFPRKIEDLISSVQKFLEANPRPNPFRNNRPGIGWLQAFLKRNPRITNRQSEAVSSASACVTEADIRKWFSEVSEYFAEKNLTEVLEDPTRVFNGDETANIAPILLKIVGSVKSSTLINGFRLCGLCPFNADSVDYTKCLGSVTTNVNPQRNQIENRLVDMNERTINYNTFVEIVGADLIKKFEGIEHINGDGNLKKIYYIWRHFQQTQESIVNNSEQDVSNLTVSETLDPKATTHGIENETLLEDEQNVTDRMETSTPIPSCSTTRVASIAEEPQYIPSSSTSTQNI</sequence>
<dbReference type="EMBL" id="CM043023">
    <property type="protein sequence ID" value="KAI4455554.1"/>
    <property type="molecule type" value="Genomic_DNA"/>
</dbReference>
<organism evidence="1 2">
    <name type="scientific">Holotrichia oblita</name>
    <name type="common">Chafer beetle</name>
    <dbReference type="NCBI Taxonomy" id="644536"/>
    <lineage>
        <taxon>Eukaryota</taxon>
        <taxon>Metazoa</taxon>
        <taxon>Ecdysozoa</taxon>
        <taxon>Arthropoda</taxon>
        <taxon>Hexapoda</taxon>
        <taxon>Insecta</taxon>
        <taxon>Pterygota</taxon>
        <taxon>Neoptera</taxon>
        <taxon>Endopterygota</taxon>
        <taxon>Coleoptera</taxon>
        <taxon>Polyphaga</taxon>
        <taxon>Scarabaeiformia</taxon>
        <taxon>Scarabaeidae</taxon>
        <taxon>Melolonthinae</taxon>
        <taxon>Holotrichia</taxon>
    </lineage>
</organism>
<keyword evidence="2" id="KW-1185">Reference proteome</keyword>
<name>A0ACB9SNH9_HOLOL</name>
<proteinExistence type="predicted"/>